<dbReference type="PROSITE" id="PS51347">
    <property type="entry name" value="PHOSPHOTRIESTERASE_2"/>
    <property type="match status" value="1"/>
</dbReference>
<comment type="similarity">
    <text evidence="5">Belongs to the metallo-dependent hydrolases superfamily. Phosphotriesterase family.</text>
</comment>
<organism evidence="6 7">
    <name type="scientific">Streptomyces albus</name>
    <dbReference type="NCBI Taxonomy" id="1888"/>
    <lineage>
        <taxon>Bacteria</taxon>
        <taxon>Bacillati</taxon>
        <taxon>Actinomycetota</taxon>
        <taxon>Actinomycetes</taxon>
        <taxon>Kitasatosporales</taxon>
        <taxon>Streptomycetaceae</taxon>
        <taxon>Streptomyces</taxon>
    </lineage>
</organism>
<dbReference type="GeneID" id="75181026"/>
<evidence type="ECO:0000256" key="5">
    <source>
        <dbReference type="PROSITE-ProRule" id="PRU00679"/>
    </source>
</evidence>
<dbReference type="SUPFAM" id="SSF51556">
    <property type="entry name" value="Metallo-dependent hydrolases"/>
    <property type="match status" value="1"/>
</dbReference>
<keyword evidence="2" id="KW-0378">Hydrolase</keyword>
<reference evidence="6 7" key="1">
    <citation type="submission" date="2018-10" db="EMBL/GenBank/DDBJ databases">
        <title>Isolation of pseudouridimycin from Streptomyces albus DSM 40763.</title>
        <authorList>
            <person name="Rosenqvist P."/>
            <person name="Metsae-Ketelae M."/>
            <person name="Virta P."/>
        </authorList>
    </citation>
    <scope>NUCLEOTIDE SEQUENCE [LARGE SCALE GENOMIC DNA]</scope>
    <source>
        <strain evidence="6 7">DSM 40763</strain>
    </source>
</reference>
<dbReference type="GO" id="GO:0016787">
    <property type="term" value="F:hydrolase activity"/>
    <property type="evidence" value="ECO:0007669"/>
    <property type="project" value="UniProtKB-KW"/>
</dbReference>
<dbReference type="PANTHER" id="PTHR10819:SF3">
    <property type="entry name" value="PHOSPHOTRIESTERASE-RELATED PROTEIN"/>
    <property type="match status" value="1"/>
</dbReference>
<dbReference type="PIRSF" id="PIRSF016839">
    <property type="entry name" value="PhP"/>
    <property type="match status" value="1"/>
</dbReference>
<dbReference type="GO" id="GO:0008270">
    <property type="term" value="F:zinc ion binding"/>
    <property type="evidence" value="ECO:0007669"/>
    <property type="project" value="InterPro"/>
</dbReference>
<feature type="binding site" evidence="4">
    <location>
        <position position="207"/>
    </location>
    <ligand>
        <name>Zn(2+)</name>
        <dbReference type="ChEBI" id="CHEBI:29105"/>
        <label>2</label>
    </ligand>
</feature>
<feature type="modified residue" description="N6-carboxylysine" evidence="3 5">
    <location>
        <position position="145"/>
    </location>
</feature>
<gene>
    <name evidence="6" type="ORF">D8771_25575</name>
</gene>
<protein>
    <submittedName>
        <fullName evidence="6">Phosphotriesterase</fullName>
    </submittedName>
</protein>
<dbReference type="InterPro" id="IPR001559">
    <property type="entry name" value="Phosphotriesterase"/>
</dbReference>
<feature type="binding site" evidence="4">
    <location>
        <position position="264"/>
    </location>
    <ligand>
        <name>Zn(2+)</name>
        <dbReference type="ChEBI" id="CHEBI:29105"/>
        <label>1</label>
    </ligand>
</feature>
<evidence type="ECO:0000256" key="1">
    <source>
        <dbReference type="ARBA" id="ARBA00022723"/>
    </source>
</evidence>
<dbReference type="AlphaFoldDB" id="A0A6C1C6G0"/>
<comment type="cofactor">
    <cofactor evidence="4">
        <name>a divalent metal cation</name>
        <dbReference type="ChEBI" id="CHEBI:60240"/>
    </cofactor>
    <text evidence="4">Binds 2 divalent metal cations per subunit.</text>
</comment>
<sequence>MTRAPAPRGRPATEAPTVRTVLGDIPGDRLGVCDSHDHLFLRTPRLPGEELADSAAAERQLREFAAHGGGGLVQWTPYGMGRHMGALAELSRRTGVHVVAATGLHQAVHYDRQPPADLAELFVEEVSHGVRGAVCGQGPRAGLIKVAGDFHGIGPHARRTMTAAAEAHHATGAPVAVHLELGTGAVEVLDLLCDRLEVPPSSVLLGHLGRCPDVRMQREAARSGAWLVFDGPSRAHHATDWRLLDSLAELAEHGYADRLLLGGDTVTATARDETGVPHVTRALRPRIVRELGAEPARRIFVDNPARAFAAHWKH</sequence>
<dbReference type="InterPro" id="IPR032466">
    <property type="entry name" value="Metal_Hydrolase"/>
</dbReference>
<dbReference type="Proteomes" id="UP000298111">
    <property type="component" value="Unassembled WGS sequence"/>
</dbReference>
<dbReference type="RefSeq" id="WP_016470152.1">
    <property type="nucleotide sequence ID" value="NZ_BBQG01000009.1"/>
</dbReference>
<evidence type="ECO:0000313" key="7">
    <source>
        <dbReference type="Proteomes" id="UP000298111"/>
    </source>
</evidence>
<keyword evidence="1 4" id="KW-0479">Metal-binding</keyword>
<feature type="binding site" evidence="4">
    <location>
        <position position="38"/>
    </location>
    <ligand>
        <name>Zn(2+)</name>
        <dbReference type="ChEBI" id="CHEBI:29105"/>
        <label>1</label>
    </ligand>
</feature>
<dbReference type="Gene3D" id="3.20.20.140">
    <property type="entry name" value="Metal-dependent hydrolases"/>
    <property type="match status" value="1"/>
</dbReference>
<accession>A0A6C1C6G0</accession>
<evidence type="ECO:0000256" key="4">
    <source>
        <dbReference type="PIRSR" id="PIRSR601559-51"/>
    </source>
</evidence>
<feature type="binding site" evidence="4">
    <location>
        <position position="178"/>
    </location>
    <ligand>
        <name>Zn(2+)</name>
        <dbReference type="ChEBI" id="CHEBI:29105"/>
        <label>2</label>
    </ligand>
</feature>
<comment type="caution">
    <text evidence="6">The sequence shown here is derived from an EMBL/GenBank/DDBJ whole genome shotgun (WGS) entry which is preliminary data.</text>
</comment>
<evidence type="ECO:0000313" key="6">
    <source>
        <dbReference type="EMBL" id="TGG78030.1"/>
    </source>
</evidence>
<evidence type="ECO:0000256" key="2">
    <source>
        <dbReference type="ARBA" id="ARBA00022801"/>
    </source>
</evidence>
<feature type="binding site" description="via carbamate group" evidence="4">
    <location>
        <position position="145"/>
    </location>
    <ligand>
        <name>Zn(2+)</name>
        <dbReference type="ChEBI" id="CHEBI:29105"/>
        <label>1</label>
    </ligand>
</feature>
<feature type="binding site" description="via carbamate group" evidence="4">
    <location>
        <position position="145"/>
    </location>
    <ligand>
        <name>Zn(2+)</name>
        <dbReference type="ChEBI" id="CHEBI:29105"/>
        <label>2</label>
    </ligand>
</feature>
<proteinExistence type="inferred from homology"/>
<dbReference type="Pfam" id="PF02126">
    <property type="entry name" value="PTE"/>
    <property type="match status" value="1"/>
</dbReference>
<dbReference type="PANTHER" id="PTHR10819">
    <property type="entry name" value="PHOSPHOTRIESTERASE-RELATED"/>
    <property type="match status" value="1"/>
</dbReference>
<feature type="binding site" evidence="4">
    <location>
        <position position="36"/>
    </location>
    <ligand>
        <name>Zn(2+)</name>
        <dbReference type="ChEBI" id="CHEBI:29105"/>
        <label>1</label>
    </ligand>
</feature>
<dbReference type="EMBL" id="RCIY01000088">
    <property type="protein sequence ID" value="TGG78030.1"/>
    <property type="molecule type" value="Genomic_DNA"/>
</dbReference>
<evidence type="ECO:0000256" key="3">
    <source>
        <dbReference type="PIRSR" id="PIRSR601559-50"/>
    </source>
</evidence>
<name>A0A6C1C6G0_9ACTN</name>